<accession>A0A1M5NRE0</accession>
<organism evidence="2 3">
    <name type="scientific">Bradyrhizobium erythrophlei</name>
    <dbReference type="NCBI Taxonomy" id="1437360"/>
    <lineage>
        <taxon>Bacteria</taxon>
        <taxon>Pseudomonadati</taxon>
        <taxon>Pseudomonadota</taxon>
        <taxon>Alphaproteobacteria</taxon>
        <taxon>Hyphomicrobiales</taxon>
        <taxon>Nitrobacteraceae</taxon>
        <taxon>Bradyrhizobium</taxon>
    </lineage>
</organism>
<feature type="signal peptide" evidence="1">
    <location>
        <begin position="1"/>
        <end position="24"/>
    </location>
</feature>
<evidence type="ECO:0000313" key="2">
    <source>
        <dbReference type="EMBL" id="SHG92121.1"/>
    </source>
</evidence>
<dbReference type="AlphaFoldDB" id="A0A1M5NRE0"/>
<dbReference type="Proteomes" id="UP000190675">
    <property type="component" value="Chromosome I"/>
</dbReference>
<evidence type="ECO:0000313" key="3">
    <source>
        <dbReference type="Proteomes" id="UP000190675"/>
    </source>
</evidence>
<name>A0A1M5NRE0_9BRAD</name>
<evidence type="ECO:0000256" key="1">
    <source>
        <dbReference type="SAM" id="SignalP"/>
    </source>
</evidence>
<gene>
    <name evidence="2" type="ORF">SAMN05444169_4808</name>
</gene>
<feature type="chain" id="PRO_5012002469" evidence="1">
    <location>
        <begin position="25"/>
        <end position="70"/>
    </location>
</feature>
<proteinExistence type="predicted"/>
<sequence length="70" mass="7515">MSRRSIFVTAVVLSVAVTSMSRMASATEHPKLRQPHFTGEQFRRANAAVVAVPEVPSTVYTGGWSAPAGR</sequence>
<reference evidence="2 3" key="1">
    <citation type="submission" date="2016-11" db="EMBL/GenBank/DDBJ databases">
        <authorList>
            <person name="Jaros S."/>
            <person name="Januszkiewicz K."/>
            <person name="Wedrychowicz H."/>
        </authorList>
    </citation>
    <scope>NUCLEOTIDE SEQUENCE [LARGE SCALE GENOMIC DNA]</scope>
    <source>
        <strain evidence="2 3">GAS242</strain>
    </source>
</reference>
<protein>
    <submittedName>
        <fullName evidence="2">Uncharacterized protein</fullName>
    </submittedName>
</protein>
<dbReference type="EMBL" id="LT670818">
    <property type="protein sequence ID" value="SHG92121.1"/>
    <property type="molecule type" value="Genomic_DNA"/>
</dbReference>
<keyword evidence="1" id="KW-0732">Signal</keyword>